<evidence type="ECO:0000256" key="1">
    <source>
        <dbReference type="ARBA" id="ARBA00023125"/>
    </source>
</evidence>
<dbReference type="PANTHER" id="PTHR30349:SF41">
    <property type="entry name" value="INTEGRASE_RECOMBINASE PROTEIN MJ0367-RELATED"/>
    <property type="match status" value="1"/>
</dbReference>
<dbReference type="GO" id="GO:0003677">
    <property type="term" value="F:DNA binding"/>
    <property type="evidence" value="ECO:0007669"/>
    <property type="project" value="UniProtKB-KW"/>
</dbReference>
<dbReference type="PANTHER" id="PTHR30349">
    <property type="entry name" value="PHAGE INTEGRASE-RELATED"/>
    <property type="match status" value="1"/>
</dbReference>
<dbReference type="GO" id="GO:0006310">
    <property type="term" value="P:DNA recombination"/>
    <property type="evidence" value="ECO:0007669"/>
    <property type="project" value="UniProtKB-KW"/>
</dbReference>
<dbReference type="SUPFAM" id="SSF56349">
    <property type="entry name" value="DNA breaking-rejoining enzymes"/>
    <property type="match status" value="1"/>
</dbReference>
<feature type="domain" description="Tyr recombinase" evidence="3">
    <location>
        <begin position="1"/>
        <end position="153"/>
    </location>
</feature>
<protein>
    <recommendedName>
        <fullName evidence="3">Tyr recombinase domain-containing protein</fullName>
    </recommendedName>
</protein>
<reference evidence="4" key="1">
    <citation type="journal article" date="2014" name="Front. Microbiol.">
        <title>High frequency of phylogenetically diverse reductive dehalogenase-homologous genes in deep subseafloor sedimentary metagenomes.</title>
        <authorList>
            <person name="Kawai M."/>
            <person name="Futagami T."/>
            <person name="Toyoda A."/>
            <person name="Takaki Y."/>
            <person name="Nishi S."/>
            <person name="Hori S."/>
            <person name="Arai W."/>
            <person name="Tsubouchi T."/>
            <person name="Morono Y."/>
            <person name="Uchiyama I."/>
            <person name="Ito T."/>
            <person name="Fujiyama A."/>
            <person name="Inagaki F."/>
            <person name="Takami H."/>
        </authorList>
    </citation>
    <scope>NUCLEOTIDE SEQUENCE</scope>
    <source>
        <strain evidence="4">Expedition CK06-06</strain>
    </source>
</reference>
<proteinExistence type="predicted"/>
<dbReference type="InterPro" id="IPR050090">
    <property type="entry name" value="Tyrosine_recombinase_XerCD"/>
</dbReference>
<dbReference type="EMBL" id="BARV01017667">
    <property type="protein sequence ID" value="GAI25912.1"/>
    <property type="molecule type" value="Genomic_DNA"/>
</dbReference>
<accession>X1M2U8</accession>
<organism evidence="4">
    <name type="scientific">marine sediment metagenome</name>
    <dbReference type="NCBI Taxonomy" id="412755"/>
    <lineage>
        <taxon>unclassified sequences</taxon>
        <taxon>metagenomes</taxon>
        <taxon>ecological metagenomes</taxon>
    </lineage>
</organism>
<dbReference type="PROSITE" id="PS51898">
    <property type="entry name" value="TYR_RECOMBINASE"/>
    <property type="match status" value="1"/>
</dbReference>
<keyword evidence="2" id="KW-0233">DNA recombination</keyword>
<evidence type="ECO:0000256" key="2">
    <source>
        <dbReference type="ARBA" id="ARBA00023172"/>
    </source>
</evidence>
<sequence>LIGEADNIRDKAIISLLADSGMRLNEIANIKVSDIDWDSYTVTIIGKGNKQRKAPFAERTAKLLQSYLANNYNGNGNIWNMGRYGIQTMLKRLSKDTGIACNPHSFRRGFACNLHRKGLSTLDIMHLGGWEDLDMVLKYTRSITFEDCLTHYRRVSFES</sequence>
<feature type="non-terminal residue" evidence="4">
    <location>
        <position position="1"/>
    </location>
</feature>
<dbReference type="CDD" id="cd00397">
    <property type="entry name" value="DNA_BRE_C"/>
    <property type="match status" value="1"/>
</dbReference>
<dbReference type="GO" id="GO:0015074">
    <property type="term" value="P:DNA integration"/>
    <property type="evidence" value="ECO:0007669"/>
    <property type="project" value="InterPro"/>
</dbReference>
<evidence type="ECO:0000313" key="4">
    <source>
        <dbReference type="EMBL" id="GAI25912.1"/>
    </source>
</evidence>
<dbReference type="InterPro" id="IPR011010">
    <property type="entry name" value="DNA_brk_join_enz"/>
</dbReference>
<dbReference type="AlphaFoldDB" id="X1M2U8"/>
<dbReference type="InterPro" id="IPR013762">
    <property type="entry name" value="Integrase-like_cat_sf"/>
</dbReference>
<dbReference type="Pfam" id="PF00589">
    <property type="entry name" value="Phage_integrase"/>
    <property type="match status" value="1"/>
</dbReference>
<comment type="caution">
    <text evidence="4">The sequence shown here is derived from an EMBL/GenBank/DDBJ whole genome shotgun (WGS) entry which is preliminary data.</text>
</comment>
<name>X1M2U8_9ZZZZ</name>
<keyword evidence="1" id="KW-0238">DNA-binding</keyword>
<evidence type="ECO:0000259" key="3">
    <source>
        <dbReference type="PROSITE" id="PS51898"/>
    </source>
</evidence>
<dbReference type="InterPro" id="IPR002104">
    <property type="entry name" value="Integrase_catalytic"/>
</dbReference>
<gene>
    <name evidence="4" type="ORF">S06H3_30050</name>
</gene>
<dbReference type="Gene3D" id="1.10.443.10">
    <property type="entry name" value="Intergrase catalytic core"/>
    <property type="match status" value="1"/>
</dbReference>